<evidence type="ECO:0000256" key="6">
    <source>
        <dbReference type="ARBA" id="ARBA00022824"/>
    </source>
</evidence>
<dbReference type="EMBL" id="RSCD01000008">
    <property type="protein sequence ID" value="RSH91462.1"/>
    <property type="molecule type" value="Genomic_DNA"/>
</dbReference>
<reference evidence="11 12" key="1">
    <citation type="submission" date="2018-11" db="EMBL/GenBank/DDBJ databases">
        <title>Genome sequence of Saitozyma podzolica DSM 27192.</title>
        <authorList>
            <person name="Aliyu H."/>
            <person name="Gorte O."/>
            <person name="Ochsenreither K."/>
        </authorList>
    </citation>
    <scope>NUCLEOTIDE SEQUENCE [LARGE SCALE GENOMIC DNA]</scope>
    <source>
        <strain evidence="11 12">DSM 27192</strain>
    </source>
</reference>
<name>A0A427YK40_9TREE</name>
<dbReference type="Proteomes" id="UP000279259">
    <property type="component" value="Unassembled WGS sequence"/>
</dbReference>
<evidence type="ECO:0000256" key="8">
    <source>
        <dbReference type="ARBA" id="ARBA00023136"/>
    </source>
</evidence>
<dbReference type="InterPro" id="IPR013233">
    <property type="entry name" value="PIG-X/PBN1"/>
</dbReference>
<evidence type="ECO:0000256" key="1">
    <source>
        <dbReference type="ARBA" id="ARBA00004389"/>
    </source>
</evidence>
<evidence type="ECO:0000256" key="3">
    <source>
        <dbReference type="ARBA" id="ARBA00010345"/>
    </source>
</evidence>
<dbReference type="GO" id="GO:0005789">
    <property type="term" value="C:endoplasmic reticulum membrane"/>
    <property type="evidence" value="ECO:0007669"/>
    <property type="project" value="UniProtKB-SubCell"/>
</dbReference>
<keyword evidence="8 10" id="KW-0472">Membrane</keyword>
<dbReference type="OrthoDB" id="5546453at2759"/>
<organism evidence="11 12">
    <name type="scientific">Saitozyma podzolica</name>
    <dbReference type="NCBI Taxonomy" id="1890683"/>
    <lineage>
        <taxon>Eukaryota</taxon>
        <taxon>Fungi</taxon>
        <taxon>Dikarya</taxon>
        <taxon>Basidiomycota</taxon>
        <taxon>Agaricomycotina</taxon>
        <taxon>Tremellomycetes</taxon>
        <taxon>Tremellales</taxon>
        <taxon>Trimorphomycetaceae</taxon>
        <taxon>Saitozyma</taxon>
    </lineage>
</organism>
<evidence type="ECO:0000256" key="5">
    <source>
        <dbReference type="ARBA" id="ARBA00022692"/>
    </source>
</evidence>
<dbReference type="Pfam" id="PF08320">
    <property type="entry name" value="PIG-X"/>
    <property type="match status" value="1"/>
</dbReference>
<dbReference type="GO" id="GO:0006506">
    <property type="term" value="P:GPI anchor biosynthetic process"/>
    <property type="evidence" value="ECO:0007669"/>
    <property type="project" value="UniProtKB-UniPathway"/>
</dbReference>
<gene>
    <name evidence="11" type="ORF">EHS25_009761</name>
</gene>
<comment type="subcellular location">
    <subcellularLocation>
        <location evidence="1 10">Endoplasmic reticulum membrane</location>
        <topology evidence="1 10">Single-pass membrane protein</topology>
    </subcellularLocation>
</comment>
<evidence type="ECO:0000256" key="9">
    <source>
        <dbReference type="ARBA" id="ARBA00023180"/>
    </source>
</evidence>
<comment type="function">
    <text evidence="10">Required for proper folding and/or the stability of a subset of proteins in the endoplasmic reticulum. Component of glycosylphosphatidylinositol-mannosyltransferase 1 which transfers the first of the 4 mannoses in the GPI-anchor precursors during GPI-anchor biosynthesis. Probably acts by stabilizing the mannosyltransferase GPI14.</text>
</comment>
<accession>A0A427YK40</accession>
<evidence type="ECO:0000313" key="12">
    <source>
        <dbReference type="Proteomes" id="UP000279259"/>
    </source>
</evidence>
<evidence type="ECO:0000256" key="7">
    <source>
        <dbReference type="ARBA" id="ARBA00022989"/>
    </source>
</evidence>
<dbReference type="UniPathway" id="UPA00196"/>
<comment type="pathway">
    <text evidence="2 10">Glycolipid biosynthesis; glycosylphosphatidylinositol-anchor biosynthesis.</text>
</comment>
<keyword evidence="6 10" id="KW-0256">Endoplasmic reticulum</keyword>
<evidence type="ECO:0000256" key="4">
    <source>
        <dbReference type="ARBA" id="ARBA00022502"/>
    </source>
</evidence>
<proteinExistence type="inferred from homology"/>
<protein>
    <recommendedName>
        <fullName evidence="10">Protein PBN1</fullName>
    </recommendedName>
</protein>
<dbReference type="STRING" id="1890683.A0A427YK40"/>
<evidence type="ECO:0000256" key="10">
    <source>
        <dbReference type="RuleBase" id="RU366056"/>
    </source>
</evidence>
<keyword evidence="12" id="KW-1185">Reference proteome</keyword>
<keyword evidence="4 10" id="KW-0337">GPI-anchor biosynthesis</keyword>
<dbReference type="SMART" id="SM00780">
    <property type="entry name" value="PIG-X"/>
    <property type="match status" value="1"/>
</dbReference>
<dbReference type="AlphaFoldDB" id="A0A427YK40"/>
<keyword evidence="7 10" id="KW-1133">Transmembrane helix</keyword>
<comment type="caution">
    <text evidence="11">The sequence shown here is derived from an EMBL/GenBank/DDBJ whole genome shotgun (WGS) entry which is preliminary data.</text>
</comment>
<keyword evidence="5 10" id="KW-0812">Transmembrane</keyword>
<comment type="similarity">
    <text evidence="3 10">Belongs to the PIGX family.</text>
</comment>
<sequence length="200" mass="22172">MHPLNLTVLPPARSLHPALLLVPSSPPLEGCKAHAHAHAHIEVSLPDALFPDRNELLDKWSLPGGPIAWTLTPEVIDIERPVDLNGSSSGGSVLRLELDRSVEVEVPLHARYLPPNDSGEMEVVIDHFRGDWFCGEATQELSRIQVEPVRFLLPTGRPAHQLPVEIGTAVAMWLGCVYLAWRVLALSRRRVIRTQIKTKP</sequence>
<feature type="transmembrane region" description="Helical" evidence="10">
    <location>
        <begin position="166"/>
        <end position="185"/>
    </location>
</feature>
<evidence type="ECO:0000313" key="11">
    <source>
        <dbReference type="EMBL" id="RSH91462.1"/>
    </source>
</evidence>
<keyword evidence="9" id="KW-0325">Glycoprotein</keyword>
<evidence type="ECO:0000256" key="2">
    <source>
        <dbReference type="ARBA" id="ARBA00004687"/>
    </source>
</evidence>